<evidence type="ECO:0000313" key="19">
    <source>
        <dbReference type="Proteomes" id="UP000245590"/>
    </source>
</evidence>
<evidence type="ECO:0000256" key="10">
    <source>
        <dbReference type="ARBA" id="ARBA00023211"/>
    </source>
</evidence>
<keyword evidence="6 16" id="KW-0067">ATP-binding</keyword>
<feature type="binding site" evidence="14">
    <location>
        <begin position="199"/>
        <end position="200"/>
    </location>
    <ligand>
        <name>ATP</name>
        <dbReference type="ChEBI" id="CHEBI:30616"/>
    </ligand>
</feature>
<keyword evidence="10 15" id="KW-0464">Manganese</keyword>
<evidence type="ECO:0000256" key="8">
    <source>
        <dbReference type="ARBA" id="ARBA00022960"/>
    </source>
</evidence>
<dbReference type="InterPro" id="IPR000291">
    <property type="entry name" value="D-Ala_lig_Van_CS"/>
</dbReference>
<dbReference type="InterPro" id="IPR011127">
    <property type="entry name" value="Dala_Dala_lig_N"/>
</dbReference>
<proteinExistence type="inferred from homology"/>
<evidence type="ECO:0000256" key="16">
    <source>
        <dbReference type="PROSITE-ProRule" id="PRU00409"/>
    </source>
</evidence>
<feature type="binding site" evidence="14">
    <location>
        <begin position="327"/>
        <end position="328"/>
    </location>
    <ligand>
        <name>ATP</name>
        <dbReference type="ChEBI" id="CHEBI:30616"/>
    </ligand>
</feature>
<sequence length="371" mass="39375">MTSTIALVFGGRSGEHGISCVTAGGILGAVDRERYDVVAIGITRDGRWIHVSDDPADWQLQGSIPPEVPSAGDEVLLPAAAKRPGEPVTLRVVRDGRLQPLADIDVVLPLLHGAYGEDGTIQGALDLLDIPYVGSGVLASATCMDKTATKAALEQAEIPSAPSISVHEDEWSARADEVTTRVQERLSAPWFVKPARAGSSLGVSRVTDPSALEQAVKTAFAEDPRILIEEGVVGREVECGVLAGEAGGEPRTTLPGEVIVGDDLDFYDYESKYFGKGTIDIQVPAALSDRAVAEVRAVAARAFSALGLEGLGRVDVFVTEADEVVVNEVNTMPGFTPSSMFPVLWDTMGLGYTELITDLIEQARSRRIGLR</sequence>
<name>A0A2U2RHV9_9MICO</name>
<dbReference type="InterPro" id="IPR016185">
    <property type="entry name" value="PreATP-grasp_dom_sf"/>
</dbReference>
<keyword evidence="11 12" id="KW-0961">Cell wall biogenesis/degradation</keyword>
<dbReference type="FunFam" id="3.30.470.20:FF:000008">
    <property type="entry name" value="D-alanine--D-alanine ligase"/>
    <property type="match status" value="1"/>
</dbReference>
<dbReference type="InterPro" id="IPR005905">
    <property type="entry name" value="D_ala_D_ala"/>
</dbReference>
<comment type="pathway">
    <text evidence="12">Cell wall biogenesis; peptidoglycan biosynthesis.</text>
</comment>
<comment type="function">
    <text evidence="12">Cell wall formation.</text>
</comment>
<dbReference type="GO" id="GO:0008360">
    <property type="term" value="P:regulation of cell shape"/>
    <property type="evidence" value="ECO:0007669"/>
    <property type="project" value="UniProtKB-KW"/>
</dbReference>
<keyword evidence="9 12" id="KW-0573">Peptidoglycan synthesis</keyword>
<feature type="binding site" evidence="14">
    <location>
        <position position="146"/>
    </location>
    <ligand>
        <name>ATP</name>
        <dbReference type="ChEBI" id="CHEBI:30616"/>
    </ligand>
</feature>
<dbReference type="RefSeq" id="WP_109276426.1">
    <property type="nucleotide sequence ID" value="NZ_QFKX01000005.1"/>
</dbReference>
<feature type="active site" evidence="13">
    <location>
        <position position="339"/>
    </location>
</feature>
<comment type="cofactor">
    <cofactor evidence="15">
        <name>Mg(2+)</name>
        <dbReference type="ChEBI" id="CHEBI:18420"/>
    </cofactor>
    <cofactor evidence="15">
        <name>Mn(2+)</name>
        <dbReference type="ChEBI" id="CHEBI:29035"/>
    </cofactor>
    <text evidence="15">Binds 2 magnesium or manganese ions per subunit.</text>
</comment>
<dbReference type="Proteomes" id="UP000245590">
    <property type="component" value="Unassembled WGS sequence"/>
</dbReference>
<dbReference type="InterPro" id="IPR011095">
    <property type="entry name" value="Dala_Dala_lig_C"/>
</dbReference>
<evidence type="ECO:0000256" key="14">
    <source>
        <dbReference type="PIRSR" id="PIRSR039102-2"/>
    </source>
</evidence>
<dbReference type="SUPFAM" id="SSF56059">
    <property type="entry name" value="Glutathione synthetase ATP-binding domain-like"/>
    <property type="match status" value="1"/>
</dbReference>
<feature type="active site" evidence="13">
    <location>
        <position position="15"/>
    </location>
</feature>
<evidence type="ECO:0000256" key="11">
    <source>
        <dbReference type="ARBA" id="ARBA00023316"/>
    </source>
</evidence>
<keyword evidence="8 12" id="KW-0133">Cell shape</keyword>
<feature type="binding site" evidence="15">
    <location>
        <position position="328"/>
    </location>
    <ligand>
        <name>Mg(2+)</name>
        <dbReference type="ChEBI" id="CHEBI:18420"/>
        <label>2</label>
    </ligand>
</feature>
<evidence type="ECO:0000256" key="4">
    <source>
        <dbReference type="ARBA" id="ARBA00022723"/>
    </source>
</evidence>
<accession>A0A2U2RHV9</accession>
<keyword evidence="19" id="KW-1185">Reference proteome</keyword>
<feature type="active site" evidence="13">
    <location>
        <position position="199"/>
    </location>
</feature>
<evidence type="ECO:0000256" key="3">
    <source>
        <dbReference type="ARBA" id="ARBA00022598"/>
    </source>
</evidence>
<feature type="domain" description="ATP-grasp" evidence="17">
    <location>
        <begin position="150"/>
        <end position="361"/>
    </location>
</feature>
<dbReference type="EMBL" id="QFKX01000005">
    <property type="protein sequence ID" value="PWH05462.1"/>
    <property type="molecule type" value="Genomic_DNA"/>
</dbReference>
<dbReference type="PIRSF" id="PIRSF039102">
    <property type="entry name" value="Ddl/VanB"/>
    <property type="match status" value="1"/>
</dbReference>
<evidence type="ECO:0000256" key="5">
    <source>
        <dbReference type="ARBA" id="ARBA00022741"/>
    </source>
</evidence>
<dbReference type="AlphaFoldDB" id="A0A2U2RHV9"/>
<evidence type="ECO:0000259" key="17">
    <source>
        <dbReference type="PROSITE" id="PS50975"/>
    </source>
</evidence>
<organism evidence="18 19">
    <name type="scientific">Brachybacterium endophyticum</name>
    <dbReference type="NCBI Taxonomy" id="2182385"/>
    <lineage>
        <taxon>Bacteria</taxon>
        <taxon>Bacillati</taxon>
        <taxon>Actinomycetota</taxon>
        <taxon>Actinomycetes</taxon>
        <taxon>Micrococcales</taxon>
        <taxon>Dermabacteraceae</taxon>
        <taxon>Brachybacterium</taxon>
    </lineage>
</organism>
<keyword evidence="4 15" id="KW-0479">Metal-binding</keyword>
<protein>
    <recommendedName>
        <fullName evidence="12">D-alanine--D-alanine ligase</fullName>
        <ecNumber evidence="12">6.3.2.4</ecNumber>
    </recommendedName>
    <alternativeName>
        <fullName evidence="12">D-Ala-D-Ala ligase</fullName>
    </alternativeName>
    <alternativeName>
        <fullName evidence="12">D-alanylalanine synthetase</fullName>
    </alternativeName>
</protein>
<dbReference type="SUPFAM" id="SSF52440">
    <property type="entry name" value="PreATP-grasp domain"/>
    <property type="match status" value="1"/>
</dbReference>
<keyword evidence="5 14" id="KW-0547">Nucleotide-binding</keyword>
<evidence type="ECO:0000256" key="13">
    <source>
        <dbReference type="PIRSR" id="PIRSR039102-1"/>
    </source>
</evidence>
<dbReference type="Gene3D" id="3.40.50.20">
    <property type="match status" value="1"/>
</dbReference>
<dbReference type="InterPro" id="IPR013815">
    <property type="entry name" value="ATP_grasp_subdomain_1"/>
</dbReference>
<keyword evidence="12" id="KW-0963">Cytoplasm</keyword>
<dbReference type="GO" id="GO:0009252">
    <property type="term" value="P:peptidoglycan biosynthetic process"/>
    <property type="evidence" value="ECO:0007669"/>
    <property type="project" value="UniProtKB-UniRule"/>
</dbReference>
<dbReference type="Pfam" id="PF01820">
    <property type="entry name" value="Dala_Dala_lig_N"/>
    <property type="match status" value="1"/>
</dbReference>
<comment type="catalytic activity">
    <reaction evidence="12">
        <text>2 D-alanine + ATP = D-alanyl-D-alanine + ADP + phosphate + H(+)</text>
        <dbReference type="Rhea" id="RHEA:11224"/>
        <dbReference type="ChEBI" id="CHEBI:15378"/>
        <dbReference type="ChEBI" id="CHEBI:30616"/>
        <dbReference type="ChEBI" id="CHEBI:43474"/>
        <dbReference type="ChEBI" id="CHEBI:57416"/>
        <dbReference type="ChEBI" id="CHEBI:57822"/>
        <dbReference type="ChEBI" id="CHEBI:456216"/>
        <dbReference type="EC" id="6.3.2.4"/>
    </reaction>
</comment>
<dbReference type="NCBIfam" id="TIGR01205">
    <property type="entry name" value="D_ala_D_alaTIGR"/>
    <property type="match status" value="1"/>
</dbReference>
<dbReference type="NCBIfam" id="NF002528">
    <property type="entry name" value="PRK01966.1-4"/>
    <property type="match status" value="1"/>
</dbReference>
<dbReference type="HAMAP" id="MF_00047">
    <property type="entry name" value="Dala_Dala_lig"/>
    <property type="match status" value="1"/>
</dbReference>
<evidence type="ECO:0000256" key="9">
    <source>
        <dbReference type="ARBA" id="ARBA00022984"/>
    </source>
</evidence>
<comment type="subcellular location">
    <subcellularLocation>
        <location evidence="12">Cytoplasm</location>
    </subcellularLocation>
</comment>
<dbReference type="PROSITE" id="PS00844">
    <property type="entry name" value="DALA_DALA_LIGASE_2"/>
    <property type="match status" value="1"/>
</dbReference>
<evidence type="ECO:0000256" key="7">
    <source>
        <dbReference type="ARBA" id="ARBA00022842"/>
    </source>
</evidence>
<dbReference type="GO" id="GO:0071555">
    <property type="term" value="P:cell wall organization"/>
    <property type="evidence" value="ECO:0007669"/>
    <property type="project" value="UniProtKB-KW"/>
</dbReference>
<dbReference type="Gene3D" id="3.30.470.20">
    <property type="entry name" value="ATP-grasp fold, B domain"/>
    <property type="match status" value="1"/>
</dbReference>
<comment type="cofactor">
    <cofactor evidence="1">
        <name>Mn(2+)</name>
        <dbReference type="ChEBI" id="CHEBI:29035"/>
    </cofactor>
</comment>
<keyword evidence="7 15" id="KW-0460">Magnesium</keyword>
<feature type="binding site" evidence="15">
    <location>
        <position position="328"/>
    </location>
    <ligand>
        <name>Mg(2+)</name>
        <dbReference type="ChEBI" id="CHEBI:18420"/>
        <label>1</label>
    </ligand>
</feature>
<dbReference type="GO" id="GO:0005829">
    <property type="term" value="C:cytosol"/>
    <property type="evidence" value="ECO:0007669"/>
    <property type="project" value="TreeGrafter"/>
</dbReference>
<feature type="binding site" evidence="14">
    <location>
        <begin position="229"/>
        <end position="236"/>
    </location>
    <ligand>
        <name>ATP</name>
        <dbReference type="ChEBI" id="CHEBI:30616"/>
    </ligand>
</feature>
<evidence type="ECO:0000256" key="12">
    <source>
        <dbReference type="HAMAP-Rule" id="MF_00047"/>
    </source>
</evidence>
<dbReference type="GO" id="GO:0046872">
    <property type="term" value="F:metal ion binding"/>
    <property type="evidence" value="ECO:0007669"/>
    <property type="project" value="UniProtKB-KW"/>
</dbReference>
<dbReference type="PROSITE" id="PS50975">
    <property type="entry name" value="ATP_GRASP"/>
    <property type="match status" value="1"/>
</dbReference>
<dbReference type="Pfam" id="PF07478">
    <property type="entry name" value="Dala_Dala_lig_C"/>
    <property type="match status" value="1"/>
</dbReference>
<evidence type="ECO:0000256" key="15">
    <source>
        <dbReference type="PIRSR" id="PIRSR039102-3"/>
    </source>
</evidence>
<dbReference type="EC" id="6.3.2.4" evidence="12"/>
<dbReference type="OrthoDB" id="9813261at2"/>
<reference evidence="18 19" key="1">
    <citation type="submission" date="2018-05" db="EMBL/GenBank/DDBJ databases">
        <title>Brachybacterium sp. M1HQ-2T, whole genome shotgun sequence.</title>
        <authorList>
            <person name="Tuo L."/>
        </authorList>
    </citation>
    <scope>NUCLEOTIDE SEQUENCE [LARGE SCALE GENOMIC DNA]</scope>
    <source>
        <strain evidence="18 19">M1HQ-2</strain>
    </source>
</reference>
<evidence type="ECO:0000256" key="6">
    <source>
        <dbReference type="ARBA" id="ARBA00022840"/>
    </source>
</evidence>
<keyword evidence="3 12" id="KW-0436">Ligase</keyword>
<evidence type="ECO:0000256" key="1">
    <source>
        <dbReference type="ARBA" id="ARBA00001936"/>
    </source>
</evidence>
<dbReference type="PROSITE" id="PS00843">
    <property type="entry name" value="DALA_DALA_LIGASE_1"/>
    <property type="match status" value="1"/>
</dbReference>
<dbReference type="GO" id="GO:0005524">
    <property type="term" value="F:ATP binding"/>
    <property type="evidence" value="ECO:0007669"/>
    <property type="project" value="UniProtKB-UniRule"/>
</dbReference>
<feature type="binding site" evidence="14">
    <location>
        <begin position="191"/>
        <end position="193"/>
    </location>
    <ligand>
        <name>ATP</name>
        <dbReference type="ChEBI" id="CHEBI:30616"/>
    </ligand>
</feature>
<dbReference type="GO" id="GO:0008716">
    <property type="term" value="F:D-alanine-D-alanine ligase activity"/>
    <property type="evidence" value="ECO:0007669"/>
    <property type="project" value="UniProtKB-UniRule"/>
</dbReference>
<dbReference type="Gene3D" id="3.30.1490.20">
    <property type="entry name" value="ATP-grasp fold, A domain"/>
    <property type="match status" value="1"/>
</dbReference>
<dbReference type="UniPathway" id="UPA00219"/>
<dbReference type="PANTHER" id="PTHR23132:SF25">
    <property type="entry name" value="D-ALANINE--D-ALANINE LIGASE A"/>
    <property type="match status" value="1"/>
</dbReference>
<evidence type="ECO:0000313" key="18">
    <source>
        <dbReference type="EMBL" id="PWH05462.1"/>
    </source>
</evidence>
<feature type="binding site" evidence="15">
    <location>
        <position position="330"/>
    </location>
    <ligand>
        <name>Mg(2+)</name>
        <dbReference type="ChEBI" id="CHEBI:18420"/>
        <label>2</label>
    </ligand>
</feature>
<dbReference type="PANTHER" id="PTHR23132">
    <property type="entry name" value="D-ALANINE--D-ALANINE LIGASE"/>
    <property type="match status" value="1"/>
</dbReference>
<feature type="binding site" evidence="15">
    <location>
        <position position="315"/>
    </location>
    <ligand>
        <name>Mg(2+)</name>
        <dbReference type="ChEBI" id="CHEBI:18420"/>
        <label>1</label>
    </ligand>
</feature>
<gene>
    <name evidence="12" type="primary">ddl</name>
    <name evidence="18" type="ORF">DEO23_12875</name>
</gene>
<comment type="caution">
    <text evidence="18">The sequence shown here is derived from an EMBL/GenBank/DDBJ whole genome shotgun (WGS) entry which is preliminary data.</text>
</comment>
<evidence type="ECO:0000256" key="2">
    <source>
        <dbReference type="ARBA" id="ARBA00010871"/>
    </source>
</evidence>
<comment type="similarity">
    <text evidence="2 12">Belongs to the D-alanine--D-alanine ligase family.</text>
</comment>
<dbReference type="InterPro" id="IPR011761">
    <property type="entry name" value="ATP-grasp"/>
</dbReference>